<protein>
    <submittedName>
        <fullName evidence="2">Uncharacterized protein</fullName>
    </submittedName>
</protein>
<keyword evidence="3" id="KW-1185">Reference proteome</keyword>
<evidence type="ECO:0000313" key="3">
    <source>
        <dbReference type="Proteomes" id="UP000184339"/>
    </source>
</evidence>
<feature type="chain" id="PRO_5012839411" evidence="1">
    <location>
        <begin position="21"/>
        <end position="299"/>
    </location>
</feature>
<dbReference type="STRING" id="551987.SAMN05192549_10977"/>
<gene>
    <name evidence="2" type="ORF">SAMN05192549_10977</name>
</gene>
<evidence type="ECO:0000256" key="1">
    <source>
        <dbReference type="SAM" id="SignalP"/>
    </source>
</evidence>
<feature type="signal peptide" evidence="1">
    <location>
        <begin position="1"/>
        <end position="20"/>
    </location>
</feature>
<accession>A0A1M7R0V0</accession>
<dbReference type="RefSeq" id="WP_139260646.1">
    <property type="nucleotide sequence ID" value="NZ_FRCX01000009.1"/>
</dbReference>
<name>A0A1M7R0V0_9BURK</name>
<dbReference type="Proteomes" id="UP000184339">
    <property type="component" value="Unassembled WGS sequence"/>
</dbReference>
<dbReference type="OrthoDB" id="8234880at2"/>
<dbReference type="EMBL" id="FRCX01000009">
    <property type="protein sequence ID" value="SHN38213.1"/>
    <property type="molecule type" value="Genomic_DNA"/>
</dbReference>
<reference evidence="3" key="1">
    <citation type="submission" date="2016-11" db="EMBL/GenBank/DDBJ databases">
        <authorList>
            <person name="Varghese N."/>
            <person name="Submissions S."/>
        </authorList>
    </citation>
    <scope>NUCLEOTIDE SEQUENCE [LARGE SCALE GENOMIC DNA]</scope>
    <source>
        <strain evidence="3">Sac-22</strain>
    </source>
</reference>
<sequence>MMKALVLTLTLALAAANAAAYSMPDEQVKTPYGVLTASPSQGASLDAYTLTLGGKTLGKVEADAVNLYRVASSDSGPAYVIVDKNVPGLHCRHEFALVQISSETNASLSEGFGECMDFLDAKLTQDGVSIMLESPAIEGQKSHTEEWQWKHGVMSKAQAAAPSGLLRYDNSKYGYAVSYPASFVGQGVSDAGDGQIFTAPGNDASFTASGSYCEDGARALASFVDGYKQNEKKGSLTITYSRMTKSFAVVSGIRGSRIFYAKQTFNNTSCAKFSLEYEPAAKSVYAPLIGRIANSLKLN</sequence>
<dbReference type="AlphaFoldDB" id="A0A1M7R0V0"/>
<proteinExistence type="predicted"/>
<evidence type="ECO:0000313" key="2">
    <source>
        <dbReference type="EMBL" id="SHN38213.1"/>
    </source>
</evidence>
<organism evidence="2 3">
    <name type="scientific">Duganella sacchari</name>
    <dbReference type="NCBI Taxonomy" id="551987"/>
    <lineage>
        <taxon>Bacteria</taxon>
        <taxon>Pseudomonadati</taxon>
        <taxon>Pseudomonadota</taxon>
        <taxon>Betaproteobacteria</taxon>
        <taxon>Burkholderiales</taxon>
        <taxon>Oxalobacteraceae</taxon>
        <taxon>Telluria group</taxon>
        <taxon>Duganella</taxon>
    </lineage>
</organism>
<keyword evidence="1" id="KW-0732">Signal</keyword>